<keyword evidence="3" id="KW-1185">Reference proteome</keyword>
<evidence type="ECO:0000313" key="3">
    <source>
        <dbReference type="Proteomes" id="UP001248067"/>
    </source>
</evidence>
<gene>
    <name evidence="2" type="ORF">FEQ00_05862</name>
</gene>
<dbReference type="InterPro" id="IPR025391">
    <property type="entry name" value="DUF4123"/>
</dbReference>
<feature type="domain" description="DUF4123" evidence="1">
    <location>
        <begin position="33"/>
        <end position="150"/>
    </location>
</feature>
<dbReference type="RefSeq" id="WP_310731477.1">
    <property type="nucleotide sequence ID" value="NZ_VJSY01000060.1"/>
</dbReference>
<sequence length="320" mass="35679">MYAQGGKERCGNRSGVRQDMNMTSHEGHSAAQLFALVDGAANPGRVYALLEESGAYFKSVFEGLPEEALGPASLYIVRVDDRDAPWFVELDGIDLHSPCLSLVWSRYDIADVATHLRAFLFADIGDGMKGLVRYFDPRNTDAILKVWGPQIASMFIAPFERWLYRGHHETWCALGHHAVETGRICKSVLIEFQQADLDNLGVHTEADELLASLVQIGTVSDEGLYHARYIDFLARYQRAREWGLRDAVDLLNFCRHTYVYGLEFDHEPSIRAALTARAESGDVYLAAMGRIPARIWGELERAQSTGEPALPPVDATYAEG</sequence>
<dbReference type="Proteomes" id="UP001248067">
    <property type="component" value="Unassembled WGS sequence"/>
</dbReference>
<dbReference type="Pfam" id="PF13503">
    <property type="entry name" value="DUF4123"/>
    <property type="match status" value="1"/>
</dbReference>
<organism evidence="2 3">
    <name type="scientific">Burkholderia pseudomultivorans</name>
    <dbReference type="NCBI Taxonomy" id="1207504"/>
    <lineage>
        <taxon>Bacteria</taxon>
        <taxon>Pseudomonadati</taxon>
        <taxon>Pseudomonadota</taxon>
        <taxon>Betaproteobacteria</taxon>
        <taxon>Burkholderiales</taxon>
        <taxon>Burkholderiaceae</taxon>
        <taxon>Burkholderia</taxon>
        <taxon>Burkholderia cepacia complex</taxon>
    </lineage>
</organism>
<comment type="caution">
    <text evidence="2">The sequence shown here is derived from an EMBL/GenBank/DDBJ whole genome shotgun (WGS) entry which is preliminary data.</text>
</comment>
<evidence type="ECO:0000313" key="2">
    <source>
        <dbReference type="EMBL" id="MDR8757409.1"/>
    </source>
</evidence>
<reference evidence="2 3" key="1">
    <citation type="submission" date="2019-06" db="EMBL/GenBank/DDBJ databases">
        <title>Evolution of Burkholderia multivorans in the lungs of Cystic Fibrosis patients.</title>
        <authorList>
            <person name="Moreira L.M."/>
        </authorList>
    </citation>
    <scope>NUCLEOTIDE SEQUENCE [LARGE SCALE GENOMIC DNA]</scope>
    <source>
        <strain evidence="2 3">VC13239</strain>
    </source>
</reference>
<dbReference type="EMBL" id="VJSY01000060">
    <property type="protein sequence ID" value="MDR8757409.1"/>
    <property type="molecule type" value="Genomic_DNA"/>
</dbReference>
<proteinExistence type="predicted"/>
<accession>A0ABU2ECJ5</accession>
<protein>
    <recommendedName>
        <fullName evidence="1">DUF4123 domain-containing protein</fullName>
    </recommendedName>
</protein>
<name>A0ABU2ECJ5_9BURK</name>
<evidence type="ECO:0000259" key="1">
    <source>
        <dbReference type="Pfam" id="PF13503"/>
    </source>
</evidence>